<protein>
    <submittedName>
        <fullName evidence="5">Uncharacterized protein</fullName>
    </submittedName>
</protein>
<evidence type="ECO:0000313" key="6">
    <source>
        <dbReference type="Proteomes" id="UP000027192"/>
    </source>
</evidence>
<evidence type="ECO:0000256" key="2">
    <source>
        <dbReference type="ARBA" id="ARBA00022803"/>
    </source>
</evidence>
<evidence type="ECO:0000256" key="3">
    <source>
        <dbReference type="PROSITE-ProRule" id="PRU00339"/>
    </source>
</evidence>
<dbReference type="PANTHER" id="PTHR45586:SF1">
    <property type="entry name" value="LIPOPOLYSACCHARIDE ASSEMBLY PROTEIN B"/>
    <property type="match status" value="1"/>
</dbReference>
<feature type="signal peptide" evidence="4">
    <location>
        <begin position="1"/>
        <end position="24"/>
    </location>
</feature>
<dbReference type="Pfam" id="PF14559">
    <property type="entry name" value="TPR_19"/>
    <property type="match status" value="2"/>
</dbReference>
<organism evidence="5 6">
    <name type="scientific">Photobacterium galatheae</name>
    <dbReference type="NCBI Taxonomy" id="1654360"/>
    <lineage>
        <taxon>Bacteria</taxon>
        <taxon>Pseudomonadati</taxon>
        <taxon>Pseudomonadota</taxon>
        <taxon>Gammaproteobacteria</taxon>
        <taxon>Vibrionales</taxon>
        <taxon>Vibrionaceae</taxon>
        <taxon>Photobacterium</taxon>
    </lineage>
</organism>
<dbReference type="InterPro" id="IPR014266">
    <property type="entry name" value="PEP-CTERM_TPR_PrsT"/>
</dbReference>
<dbReference type="PROSITE" id="PS50005">
    <property type="entry name" value="TPR"/>
    <property type="match status" value="4"/>
</dbReference>
<dbReference type="RefSeq" id="WP_036754288.1">
    <property type="nucleotide sequence ID" value="NZ_JAGSGC010000007.1"/>
</dbReference>
<proteinExistence type="predicted"/>
<evidence type="ECO:0000313" key="5">
    <source>
        <dbReference type="EMBL" id="KDM90740.1"/>
    </source>
</evidence>
<dbReference type="NCBIfam" id="TIGR02917">
    <property type="entry name" value="PEP_TPR_lipo"/>
    <property type="match status" value="1"/>
</dbReference>
<dbReference type="Pfam" id="PF13429">
    <property type="entry name" value="TPR_15"/>
    <property type="match status" value="2"/>
</dbReference>
<dbReference type="SUPFAM" id="SSF48452">
    <property type="entry name" value="TPR-like"/>
    <property type="match status" value="4"/>
</dbReference>
<dbReference type="SMART" id="SM00028">
    <property type="entry name" value="TPR"/>
    <property type="match status" value="12"/>
</dbReference>
<feature type="repeat" description="TPR" evidence="3">
    <location>
        <begin position="605"/>
        <end position="638"/>
    </location>
</feature>
<keyword evidence="4" id="KW-0732">Signal</keyword>
<comment type="caution">
    <text evidence="5">The sequence shown here is derived from an EMBL/GenBank/DDBJ whole genome shotgun (WGS) entry which is preliminary data.</text>
</comment>
<keyword evidence="6" id="KW-1185">Reference proteome</keyword>
<sequence>MAKLPRTSLNVLALAGLIATTLTACGEQPLEEYMAKANTYLSQNEVNAAVIELKNAIQQHPDASQARLMLGKVYLQQGDFPSAEKELFKALRASQDKNEVEPLLARAYLGQRKSTEIADLAKRPRSHHPEALADIYAMASLAMLMDNDPENAQDAFQQAQNTGQTTLYVRLAKASLDATHEHAEVALKQVETIVQAYPDSSEAWLLKGHLETSLNQDQAAANSYRKAVQHAPKALQYTLYLAQALVKTQQLNEAEKYVDTLLTAYSGHALTNDLKATILYARGEQDEAKVHADLAIRNGSRNVTTYLISGVVAYHQGNYELASERLEKIIPVMTENNMVKRLYAASQLKLGNIDGAMQTMRGFDATDQADSQFISNMSLEFAKIGRKDFALSLAEQATEDPSADNQLRLGLLQLASNDANGIETLQEILSSDPDMPEANLGLAYYYLRQGNYEQLHGVVNEWLARDPEDNAANMLKALVLLVENKPVEAKAIYSKVLSKNPDNIQAKLGLAQIAAVDGDSEKAFAYAREVYKSKPGHSLTTRTLYRYAQMSDNLQQAFDMVAAQVKAHPNNTALKLDLARGYILQRQPEKAIAYIKTLTPQQQTAQSWRLLGDIYFYQKDYRETEAAYAKWLEMDVLNQQAYIRNIQLKEMNNKMKDALSIAEKAELQFSQTPLFSLMKAGLQLKLGDLNASQKTLNKMPDETKQQQYFMQIQAMIYLQHQQYQEAITWQLKRYEAYPGIQSANDVAGAYVMSHQPEKAISFIEAVLKEHGDKAVPLRLTLAQLQLKHQPDKAMIQYRTLLEKDPNNVLALNNLAWLYMSKEDYKQACDNASKAIELAKEHPQIQDTYGYCLLKSGETANSLPMLEKAYKQVQNNAEVALHYAESLLANKKAGNARDVLNGVTTTDPELLQLKRQLEAQINL</sequence>
<feature type="repeat" description="TPR" evidence="3">
    <location>
        <begin position="808"/>
        <end position="841"/>
    </location>
</feature>
<keyword evidence="1" id="KW-0677">Repeat</keyword>
<dbReference type="InterPro" id="IPR051012">
    <property type="entry name" value="CellSynth/LPSAsmb/PSIAsmb"/>
</dbReference>
<dbReference type="AlphaFoldDB" id="A0A066RJZ2"/>
<dbReference type="EMBL" id="JMIB01000028">
    <property type="protein sequence ID" value="KDM90740.1"/>
    <property type="molecule type" value="Genomic_DNA"/>
</dbReference>
<dbReference type="Proteomes" id="UP000027192">
    <property type="component" value="Unassembled WGS sequence"/>
</dbReference>
<dbReference type="Pfam" id="PF13432">
    <property type="entry name" value="TPR_16"/>
    <property type="match status" value="2"/>
</dbReference>
<dbReference type="InterPro" id="IPR011990">
    <property type="entry name" value="TPR-like_helical_dom_sf"/>
</dbReference>
<keyword evidence="2 3" id="KW-0802">TPR repeat</keyword>
<dbReference type="InterPro" id="IPR019734">
    <property type="entry name" value="TPR_rpt"/>
</dbReference>
<feature type="repeat" description="TPR" evidence="3">
    <location>
        <begin position="201"/>
        <end position="234"/>
    </location>
</feature>
<evidence type="ECO:0000256" key="4">
    <source>
        <dbReference type="SAM" id="SignalP"/>
    </source>
</evidence>
<dbReference type="Gene3D" id="1.25.40.10">
    <property type="entry name" value="Tetratricopeptide repeat domain"/>
    <property type="match status" value="7"/>
</dbReference>
<dbReference type="SUPFAM" id="SSF81901">
    <property type="entry name" value="HCP-like"/>
    <property type="match status" value="1"/>
</dbReference>
<feature type="repeat" description="TPR" evidence="3">
    <location>
        <begin position="64"/>
        <end position="97"/>
    </location>
</feature>
<dbReference type="PANTHER" id="PTHR45586">
    <property type="entry name" value="TPR REPEAT-CONTAINING PROTEIN PA4667"/>
    <property type="match status" value="1"/>
</dbReference>
<reference evidence="5 6" key="1">
    <citation type="submission" date="2014-04" db="EMBL/GenBank/DDBJ databases">
        <title>Draft genome sequence of Photobacterium halotolerans S2753: a solonamide, ngercheumicin and holomycin producer.</title>
        <authorList>
            <person name="Machado H.R."/>
            <person name="Gram L."/>
        </authorList>
    </citation>
    <scope>NUCLEOTIDE SEQUENCE [LARGE SCALE GENOMIC DNA]</scope>
    <source>
        <strain evidence="5 6">S2753</strain>
    </source>
</reference>
<feature type="chain" id="PRO_5001625757" evidence="4">
    <location>
        <begin position="25"/>
        <end position="922"/>
    </location>
</feature>
<dbReference type="PROSITE" id="PS51257">
    <property type="entry name" value="PROKAR_LIPOPROTEIN"/>
    <property type="match status" value="1"/>
</dbReference>
<accession>A0A066RJZ2</accession>
<dbReference type="STRING" id="1654360.EA58_15240"/>
<name>A0A066RJZ2_9GAMM</name>
<evidence type="ECO:0000256" key="1">
    <source>
        <dbReference type="ARBA" id="ARBA00022737"/>
    </source>
</evidence>
<gene>
    <name evidence="5" type="ORF">EA58_15240</name>
</gene>